<accession>A0A3G6JCN4</accession>
<protein>
    <submittedName>
        <fullName evidence="1">Cyclase</fullName>
    </submittedName>
</protein>
<dbReference type="Gene3D" id="3.50.30.50">
    <property type="entry name" value="Putative cyclase"/>
    <property type="match status" value="1"/>
</dbReference>
<dbReference type="RefSeq" id="WP_123929762.1">
    <property type="nucleotide sequence ID" value="NZ_CP033896.1"/>
</dbReference>
<dbReference type="GO" id="GO:0019441">
    <property type="term" value="P:L-tryptophan catabolic process to kynurenine"/>
    <property type="evidence" value="ECO:0007669"/>
    <property type="project" value="InterPro"/>
</dbReference>
<dbReference type="GO" id="GO:0004061">
    <property type="term" value="F:arylformamidase activity"/>
    <property type="evidence" value="ECO:0007669"/>
    <property type="project" value="InterPro"/>
</dbReference>
<evidence type="ECO:0000313" key="1">
    <source>
        <dbReference type="EMBL" id="AZA14420.1"/>
    </source>
</evidence>
<dbReference type="SUPFAM" id="SSF102198">
    <property type="entry name" value="Putative cyclase"/>
    <property type="match status" value="1"/>
</dbReference>
<dbReference type="Pfam" id="PF04199">
    <property type="entry name" value="Cyclase"/>
    <property type="match status" value="1"/>
</dbReference>
<reference evidence="1 2" key="1">
    <citation type="submission" date="2018-11" db="EMBL/GenBank/DDBJ databases">
        <authorList>
            <person name="Kleinhagauer T."/>
            <person name="Glaeser S.P."/>
            <person name="Spergser J."/>
            <person name="Ruckert C."/>
            <person name="Kaempfer P."/>
            <person name="Busse H.-J."/>
        </authorList>
    </citation>
    <scope>NUCLEOTIDE SEQUENCE [LARGE SCALE GENOMIC DNA]</scope>
    <source>
        <strain evidence="1 2">200CH</strain>
    </source>
</reference>
<organism evidence="1 2">
    <name type="scientific">Corynebacterium choanae</name>
    <dbReference type="NCBI Taxonomy" id="1862358"/>
    <lineage>
        <taxon>Bacteria</taxon>
        <taxon>Bacillati</taxon>
        <taxon>Actinomycetota</taxon>
        <taxon>Actinomycetes</taxon>
        <taxon>Mycobacteriales</taxon>
        <taxon>Corynebacteriaceae</taxon>
        <taxon>Corynebacterium</taxon>
    </lineage>
</organism>
<dbReference type="OrthoDB" id="7067800at2"/>
<proteinExistence type="predicted"/>
<sequence length="248" mass="27757">MSQQSLWPLLAEIRNNRRVDLTHTFHAGQPKFHMLPDEQRTTLFTVEEHGFTVDQYTVVGQWGTHVDPPVHFVAGARTLDEIPVDEMVLPLVVLDFHKQAAADPDFTPSIADLEAWEEQHGTIPEQSFVALRTDWSKRWPDEQAVFNPDADGVFHYPAWNVEVVTWLVEQRGIAAIGHETTDTDLGKVVAGGSLPTELYLLQQDKWQIELLTNLDQVPATGAIIVATWPKPARGTGFPARAFAILPAQ</sequence>
<dbReference type="AlphaFoldDB" id="A0A3G6JCN4"/>
<name>A0A3G6JCN4_9CORY</name>
<dbReference type="InterPro" id="IPR007325">
    <property type="entry name" value="KFase/CYL"/>
</dbReference>
<dbReference type="PANTHER" id="PTHR31118:SF12">
    <property type="entry name" value="CYCLASE-LIKE PROTEIN 2"/>
    <property type="match status" value="1"/>
</dbReference>
<dbReference type="KEGG" id="ccho:CCHOA_10185"/>
<gene>
    <name evidence="1" type="ORF">CCHOA_10185</name>
</gene>
<dbReference type="PANTHER" id="PTHR31118">
    <property type="entry name" value="CYCLASE-LIKE PROTEIN 2"/>
    <property type="match status" value="1"/>
</dbReference>
<evidence type="ECO:0000313" key="2">
    <source>
        <dbReference type="Proteomes" id="UP000269019"/>
    </source>
</evidence>
<dbReference type="EMBL" id="CP033896">
    <property type="protein sequence ID" value="AZA14420.1"/>
    <property type="molecule type" value="Genomic_DNA"/>
</dbReference>
<keyword evidence="2" id="KW-1185">Reference proteome</keyword>
<dbReference type="InterPro" id="IPR037175">
    <property type="entry name" value="KFase_sf"/>
</dbReference>
<dbReference type="Proteomes" id="UP000269019">
    <property type="component" value="Chromosome"/>
</dbReference>